<dbReference type="InterPro" id="IPR050267">
    <property type="entry name" value="Anti-sigma-factor_SerPK"/>
</dbReference>
<feature type="domain" description="Histidine kinase/HSP90-like ATPase" evidence="2">
    <location>
        <begin position="43"/>
        <end position="131"/>
    </location>
</feature>
<comment type="caution">
    <text evidence="3">The sequence shown here is derived from an EMBL/GenBank/DDBJ whole genome shotgun (WGS) entry which is preliminary data.</text>
</comment>
<dbReference type="GO" id="GO:0004674">
    <property type="term" value="F:protein serine/threonine kinase activity"/>
    <property type="evidence" value="ECO:0007669"/>
    <property type="project" value="UniProtKB-KW"/>
</dbReference>
<dbReference type="RefSeq" id="WP_159964388.1">
    <property type="nucleotide sequence ID" value="NZ_APKE01000013.1"/>
</dbReference>
<dbReference type="Proteomes" id="UP000698242">
    <property type="component" value="Unassembled WGS sequence"/>
</dbReference>
<evidence type="ECO:0000313" key="4">
    <source>
        <dbReference type="Proteomes" id="UP000698242"/>
    </source>
</evidence>
<keyword evidence="4" id="KW-1185">Reference proteome</keyword>
<dbReference type="PANTHER" id="PTHR35526">
    <property type="entry name" value="ANTI-SIGMA-F FACTOR RSBW-RELATED"/>
    <property type="match status" value="1"/>
</dbReference>
<dbReference type="AlphaFoldDB" id="A0A921TDU1"/>
<dbReference type="OrthoDB" id="5769716at2"/>
<dbReference type="InterPro" id="IPR036890">
    <property type="entry name" value="HATPase_C_sf"/>
</dbReference>
<evidence type="ECO:0000259" key="2">
    <source>
        <dbReference type="Pfam" id="PF02518"/>
    </source>
</evidence>
<organism evidence="3 4">
    <name type="scientific">Profundibacterium mesophilum KAUST100406-0324</name>
    <dbReference type="NCBI Taxonomy" id="1037889"/>
    <lineage>
        <taxon>Bacteria</taxon>
        <taxon>Pseudomonadati</taxon>
        <taxon>Pseudomonadota</taxon>
        <taxon>Alphaproteobacteria</taxon>
        <taxon>Rhodobacterales</taxon>
        <taxon>Roseobacteraceae</taxon>
        <taxon>Profundibacterium</taxon>
    </lineage>
</organism>
<dbReference type="SUPFAM" id="SSF55874">
    <property type="entry name" value="ATPase domain of HSP90 chaperone/DNA topoisomerase II/histidine kinase"/>
    <property type="match status" value="1"/>
</dbReference>
<name>A0A921TDU1_9RHOB</name>
<evidence type="ECO:0000313" key="3">
    <source>
        <dbReference type="EMBL" id="KAF0676681.1"/>
    </source>
</evidence>
<protein>
    <submittedName>
        <fullName evidence="3">Two-component system OmpR family osmolarity sensor histidine kinase EnvZ</fullName>
        <ecNumber evidence="3">2.7.13.3</ecNumber>
    </submittedName>
</protein>
<dbReference type="EMBL" id="APKE01000013">
    <property type="protein sequence ID" value="KAF0676681.1"/>
    <property type="molecule type" value="Genomic_DNA"/>
</dbReference>
<dbReference type="InterPro" id="IPR003594">
    <property type="entry name" value="HATPase_dom"/>
</dbReference>
<evidence type="ECO:0000256" key="1">
    <source>
        <dbReference type="ARBA" id="ARBA00022527"/>
    </source>
</evidence>
<keyword evidence="1" id="KW-0723">Serine/threonine-protein kinase</keyword>
<dbReference type="Gene3D" id="3.30.565.10">
    <property type="entry name" value="Histidine kinase-like ATPase, C-terminal domain"/>
    <property type="match status" value="1"/>
</dbReference>
<dbReference type="GO" id="GO:0004673">
    <property type="term" value="F:protein histidine kinase activity"/>
    <property type="evidence" value="ECO:0007669"/>
    <property type="project" value="UniProtKB-EC"/>
</dbReference>
<proteinExistence type="predicted"/>
<reference evidence="3" key="1">
    <citation type="submission" date="2013-03" db="EMBL/GenBank/DDBJ databases">
        <title>Genome Sequence of the Profundibacterium mesophilum strain KAUST100406-0324T from Red Sea, a novel genus in the family Rhodobacteraceae.</title>
        <authorList>
            <person name="Essack M."/>
            <person name="Alam I."/>
            <person name="Lafi F."/>
            <person name="Alawi W."/>
            <person name="Kamanu F."/>
            <person name="Al-Suwailem A."/>
            <person name="Lee O.O."/>
            <person name="Xu Y."/>
            <person name="Bajic V."/>
            <person name="Qian P.-Y."/>
            <person name="Archer J."/>
        </authorList>
    </citation>
    <scope>NUCLEOTIDE SEQUENCE</scope>
    <source>
        <strain evidence="3">KAUST100406-0324</strain>
    </source>
</reference>
<keyword evidence="3" id="KW-0418">Kinase</keyword>
<keyword evidence="3" id="KW-0808">Transferase</keyword>
<dbReference type="PANTHER" id="PTHR35526:SF3">
    <property type="entry name" value="ANTI-SIGMA-F FACTOR RSBW"/>
    <property type="match status" value="1"/>
</dbReference>
<gene>
    <name evidence="3" type="ORF">PMES_00972</name>
</gene>
<sequence>MTERGSGASVVVALRDEHDIALARREVAKACDRLKAGALRKVRFITAVSEIVRNAVDHGGGGQIEIDVDQANKMITVRCTDTGPGIPDMDLAMKDGYSSARSMGKGLGGAKRLVDRFRIENRPEGGIEIWMSSRL</sequence>
<dbReference type="EC" id="2.7.13.3" evidence="3"/>
<accession>A0A921TDU1</accession>
<dbReference type="Pfam" id="PF02518">
    <property type="entry name" value="HATPase_c"/>
    <property type="match status" value="1"/>
</dbReference>